<keyword evidence="3" id="KW-0808">Transferase</keyword>
<feature type="domain" description="Methylated-DNA-[protein]-cysteine S-methyltransferase DNA binding" evidence="7">
    <location>
        <begin position="100"/>
        <end position="178"/>
    </location>
</feature>
<evidence type="ECO:0000259" key="7">
    <source>
        <dbReference type="Pfam" id="PF01035"/>
    </source>
</evidence>
<dbReference type="InterPro" id="IPR014048">
    <property type="entry name" value="MethylDNA_cys_MeTrfase_DNA-bd"/>
</dbReference>
<dbReference type="InterPro" id="IPR001497">
    <property type="entry name" value="MethylDNA_cys_MeTrfase_AS"/>
</dbReference>
<name>A0A9X5FIM6_9MICO</name>
<dbReference type="GO" id="GO:0003908">
    <property type="term" value="F:methylated-DNA-[protein]-cysteine S-methyltransferase activity"/>
    <property type="evidence" value="ECO:0007669"/>
    <property type="project" value="UniProtKB-EC"/>
</dbReference>
<dbReference type="SUPFAM" id="SSF46767">
    <property type="entry name" value="Methylated DNA-protein cysteine methyltransferase, C-terminal domain"/>
    <property type="match status" value="1"/>
</dbReference>
<comment type="catalytic activity">
    <reaction evidence="1">
        <text>a 4-O-methyl-thymidine in DNA + L-cysteinyl-[protein] = a thymidine in DNA + S-methyl-L-cysteinyl-[protein]</text>
        <dbReference type="Rhea" id="RHEA:53428"/>
        <dbReference type="Rhea" id="RHEA-COMP:10131"/>
        <dbReference type="Rhea" id="RHEA-COMP:10132"/>
        <dbReference type="Rhea" id="RHEA-COMP:13555"/>
        <dbReference type="Rhea" id="RHEA-COMP:13556"/>
        <dbReference type="ChEBI" id="CHEBI:29950"/>
        <dbReference type="ChEBI" id="CHEBI:82612"/>
        <dbReference type="ChEBI" id="CHEBI:137386"/>
        <dbReference type="ChEBI" id="CHEBI:137387"/>
        <dbReference type="EC" id="2.1.1.63"/>
    </reaction>
</comment>
<accession>A0A9X5FIM6</accession>
<comment type="catalytic activity">
    <reaction evidence="6">
        <text>a 6-O-methyl-2'-deoxyguanosine in DNA + L-cysteinyl-[protein] = S-methyl-L-cysteinyl-[protein] + a 2'-deoxyguanosine in DNA</text>
        <dbReference type="Rhea" id="RHEA:24000"/>
        <dbReference type="Rhea" id="RHEA-COMP:10131"/>
        <dbReference type="Rhea" id="RHEA-COMP:10132"/>
        <dbReference type="Rhea" id="RHEA-COMP:11367"/>
        <dbReference type="Rhea" id="RHEA-COMP:11368"/>
        <dbReference type="ChEBI" id="CHEBI:29950"/>
        <dbReference type="ChEBI" id="CHEBI:82612"/>
        <dbReference type="ChEBI" id="CHEBI:85445"/>
        <dbReference type="ChEBI" id="CHEBI:85448"/>
        <dbReference type="EC" id="2.1.1.63"/>
    </reaction>
</comment>
<dbReference type="Gene3D" id="1.10.10.10">
    <property type="entry name" value="Winged helix-like DNA-binding domain superfamily/Winged helix DNA-binding domain"/>
    <property type="match status" value="1"/>
</dbReference>
<reference evidence="8 9" key="1">
    <citation type="submission" date="2020-04" db="EMBL/GenBank/DDBJ databases">
        <title>MicrobeNet Type strains.</title>
        <authorList>
            <person name="Nicholson A.C."/>
        </authorList>
    </citation>
    <scope>NUCLEOTIDE SEQUENCE [LARGE SCALE GENOMIC DNA]</scope>
    <source>
        <strain evidence="8 9">ATCC BAA-789</strain>
    </source>
</reference>
<dbReference type="Pfam" id="PF01035">
    <property type="entry name" value="DNA_binding_1"/>
    <property type="match status" value="1"/>
</dbReference>
<evidence type="ECO:0000256" key="5">
    <source>
        <dbReference type="ARBA" id="ARBA00023204"/>
    </source>
</evidence>
<evidence type="ECO:0000256" key="3">
    <source>
        <dbReference type="ARBA" id="ARBA00022679"/>
    </source>
</evidence>
<evidence type="ECO:0000256" key="4">
    <source>
        <dbReference type="ARBA" id="ARBA00022763"/>
    </source>
</evidence>
<dbReference type="PROSITE" id="PS00374">
    <property type="entry name" value="MGMT"/>
    <property type="match status" value="1"/>
</dbReference>
<evidence type="ECO:0000313" key="8">
    <source>
        <dbReference type="EMBL" id="NKX92813.1"/>
    </source>
</evidence>
<dbReference type="CDD" id="cd06445">
    <property type="entry name" value="ATase"/>
    <property type="match status" value="1"/>
</dbReference>
<protein>
    <submittedName>
        <fullName evidence="8">Methylated-DNA--[protein]-cysteine S-methyltransferase</fullName>
    </submittedName>
</protein>
<organism evidence="8 9">
    <name type="scientific">Sanguibacter hominis ATCC BAA-789</name>
    <dbReference type="NCBI Taxonomy" id="1312740"/>
    <lineage>
        <taxon>Bacteria</taxon>
        <taxon>Bacillati</taxon>
        <taxon>Actinomycetota</taxon>
        <taxon>Actinomycetes</taxon>
        <taxon>Micrococcales</taxon>
        <taxon>Sanguibacteraceae</taxon>
        <taxon>Sanguibacter</taxon>
    </lineage>
</organism>
<dbReference type="AlphaFoldDB" id="A0A9X5FIM6"/>
<keyword evidence="2" id="KW-0489">Methyltransferase</keyword>
<gene>
    <name evidence="8" type="ORF">HF995_05920</name>
</gene>
<proteinExistence type="predicted"/>
<sequence>MTATTAPASGTAAATAATLATPDGPFTALVRDGAVLASGWTDEIADLVALVHPTLRPAVVETVPTTAGRVADVVAAVTAYYEGDLDAPARVPVHQASGEFLMHAWDALRAVAPGEAITYTQYAARAGRPLAVRAAAGACAMNAAALFVPCHRIVRTDGSLGGFRYGLPIKRSLLDREARGAGAVAERSPEQVLAATSSASR</sequence>
<dbReference type="PANTHER" id="PTHR10815">
    <property type="entry name" value="METHYLATED-DNA--PROTEIN-CYSTEINE METHYLTRANSFERASE"/>
    <property type="match status" value="1"/>
</dbReference>
<evidence type="ECO:0000256" key="1">
    <source>
        <dbReference type="ARBA" id="ARBA00001286"/>
    </source>
</evidence>
<comment type="caution">
    <text evidence="8">The sequence shown here is derived from an EMBL/GenBank/DDBJ whole genome shotgun (WGS) entry which is preliminary data.</text>
</comment>
<dbReference type="EMBL" id="JAAXOW010000001">
    <property type="protein sequence ID" value="NKX92813.1"/>
    <property type="molecule type" value="Genomic_DNA"/>
</dbReference>
<dbReference type="GO" id="GO:0006281">
    <property type="term" value="P:DNA repair"/>
    <property type="evidence" value="ECO:0007669"/>
    <property type="project" value="UniProtKB-KW"/>
</dbReference>
<dbReference type="InterPro" id="IPR036217">
    <property type="entry name" value="MethylDNA_cys_MeTrfase_DNAb"/>
</dbReference>
<dbReference type="PANTHER" id="PTHR10815:SF13">
    <property type="entry name" value="METHYLATED-DNA--PROTEIN-CYSTEINE METHYLTRANSFERASE"/>
    <property type="match status" value="1"/>
</dbReference>
<keyword evidence="5" id="KW-0234">DNA repair</keyword>
<keyword evidence="9" id="KW-1185">Reference proteome</keyword>
<dbReference type="RefSeq" id="WP_168446805.1">
    <property type="nucleotide sequence ID" value="NZ_JAAXOW010000001.1"/>
</dbReference>
<dbReference type="InterPro" id="IPR036388">
    <property type="entry name" value="WH-like_DNA-bd_sf"/>
</dbReference>
<dbReference type="NCBIfam" id="TIGR00589">
    <property type="entry name" value="ogt"/>
    <property type="match status" value="1"/>
</dbReference>
<evidence type="ECO:0000256" key="6">
    <source>
        <dbReference type="ARBA" id="ARBA00049348"/>
    </source>
</evidence>
<evidence type="ECO:0000256" key="2">
    <source>
        <dbReference type="ARBA" id="ARBA00022603"/>
    </source>
</evidence>
<dbReference type="GO" id="GO:0032259">
    <property type="term" value="P:methylation"/>
    <property type="evidence" value="ECO:0007669"/>
    <property type="project" value="UniProtKB-KW"/>
</dbReference>
<keyword evidence="4" id="KW-0227">DNA damage</keyword>
<evidence type="ECO:0000313" key="9">
    <source>
        <dbReference type="Proteomes" id="UP000774283"/>
    </source>
</evidence>
<dbReference type="Proteomes" id="UP000774283">
    <property type="component" value="Unassembled WGS sequence"/>
</dbReference>